<keyword evidence="3" id="KW-0496">Mitochondrion</keyword>
<keyword evidence="2" id="KW-0689">Ribosomal protein</keyword>
<evidence type="ECO:0000256" key="2">
    <source>
        <dbReference type="ARBA" id="ARBA00022980"/>
    </source>
</evidence>
<name>G8ZRW9_TORDE</name>
<dbReference type="KEGG" id="tdl:TDEL_0C03720"/>
<comment type="subcellular location">
    <subcellularLocation>
        <location evidence="1">Mitochondrion</location>
    </subcellularLocation>
</comment>
<dbReference type="OrthoDB" id="1696305at2759"/>
<dbReference type="PANTHER" id="PTHR13274">
    <property type="entry name" value="MITOCHONDRIAL RIBOSOMAL PROTEIN S25"/>
    <property type="match status" value="1"/>
</dbReference>
<dbReference type="InterPro" id="IPR036249">
    <property type="entry name" value="Thioredoxin-like_sf"/>
</dbReference>
<evidence type="ECO:0000256" key="1">
    <source>
        <dbReference type="ARBA" id="ARBA00004173"/>
    </source>
</evidence>
<feature type="domain" description="Ribosomal protein/NADH dehydrogenase" evidence="5">
    <location>
        <begin position="40"/>
        <end position="121"/>
    </location>
</feature>
<dbReference type="FunCoup" id="G8ZRW9">
    <property type="interactions" value="127"/>
</dbReference>
<dbReference type="GO" id="GO:0003735">
    <property type="term" value="F:structural constituent of ribosome"/>
    <property type="evidence" value="ECO:0007669"/>
    <property type="project" value="EnsemblFungi"/>
</dbReference>
<evidence type="ECO:0000259" key="5">
    <source>
        <dbReference type="SMART" id="SM00916"/>
    </source>
</evidence>
<dbReference type="GeneID" id="11500596"/>
<evidence type="ECO:0000256" key="4">
    <source>
        <dbReference type="ARBA" id="ARBA00023274"/>
    </source>
</evidence>
<organism evidence="6 7">
    <name type="scientific">Torulaspora delbrueckii</name>
    <name type="common">Yeast</name>
    <name type="synonym">Candida colliculosa</name>
    <dbReference type="NCBI Taxonomy" id="4950"/>
    <lineage>
        <taxon>Eukaryota</taxon>
        <taxon>Fungi</taxon>
        <taxon>Dikarya</taxon>
        <taxon>Ascomycota</taxon>
        <taxon>Saccharomycotina</taxon>
        <taxon>Saccharomycetes</taxon>
        <taxon>Saccharomycetales</taxon>
        <taxon>Saccharomycetaceae</taxon>
        <taxon>Torulaspora</taxon>
    </lineage>
</organism>
<proteinExistence type="predicted"/>
<accession>G8ZRW9</accession>
<dbReference type="GO" id="GO:0005762">
    <property type="term" value="C:mitochondrial large ribosomal subunit"/>
    <property type="evidence" value="ECO:0007669"/>
    <property type="project" value="EnsemblFungi"/>
</dbReference>
<dbReference type="GO" id="GO:0032543">
    <property type="term" value="P:mitochondrial translation"/>
    <property type="evidence" value="ECO:0007669"/>
    <property type="project" value="EnsemblFungi"/>
</dbReference>
<dbReference type="InParanoid" id="G8ZRW9"/>
<keyword evidence="7" id="KW-1185">Reference proteome</keyword>
<dbReference type="AlphaFoldDB" id="G8ZRW9"/>
<dbReference type="HOGENOM" id="CLU_141769_0_0_1"/>
<dbReference type="SUPFAM" id="SSF52833">
    <property type="entry name" value="Thioredoxin-like"/>
    <property type="match status" value="1"/>
</dbReference>
<dbReference type="InterPro" id="IPR007741">
    <property type="entry name" value="Ribosomal_mL43/mS25/NADH_DH"/>
</dbReference>
<evidence type="ECO:0000256" key="3">
    <source>
        <dbReference type="ARBA" id="ARBA00023128"/>
    </source>
</evidence>
<dbReference type="STRING" id="1076872.G8ZRW9"/>
<dbReference type="EMBL" id="HE616744">
    <property type="protein sequence ID" value="CCE91261.1"/>
    <property type="molecule type" value="Genomic_DNA"/>
</dbReference>
<dbReference type="Proteomes" id="UP000005627">
    <property type="component" value="Chromosome 3"/>
</dbReference>
<dbReference type="RefSeq" id="XP_003680472.1">
    <property type="nucleotide sequence ID" value="XM_003680424.1"/>
</dbReference>
<dbReference type="Pfam" id="PF05047">
    <property type="entry name" value="L51_S25_CI-B8"/>
    <property type="match status" value="1"/>
</dbReference>
<dbReference type="eggNOG" id="ENOG502S1AY">
    <property type="taxonomic scope" value="Eukaryota"/>
</dbReference>
<protein>
    <recommendedName>
        <fullName evidence="5">Ribosomal protein/NADH dehydrogenase domain-containing protein</fullName>
    </recommendedName>
</protein>
<gene>
    <name evidence="6" type="primary">TDEL0C03720</name>
    <name evidence="6" type="ORF">TDEL_0C03720</name>
</gene>
<reference evidence="6 7" key="1">
    <citation type="journal article" date="2011" name="Proc. Natl. Acad. Sci. U.S.A.">
        <title>Evolutionary erosion of yeast sex chromosomes by mating-type switching accidents.</title>
        <authorList>
            <person name="Gordon J.L."/>
            <person name="Armisen D."/>
            <person name="Proux-Wera E."/>
            <person name="Oheigeartaigh S.S."/>
            <person name="Byrne K.P."/>
            <person name="Wolfe K.H."/>
        </authorList>
    </citation>
    <scope>NUCLEOTIDE SEQUENCE [LARGE SCALE GENOMIC DNA]</scope>
    <source>
        <strain evidence="7">ATCC 10662 / CBS 1146 / NBRC 0425 / NCYC 2629 / NRRL Y-866</strain>
    </source>
</reference>
<evidence type="ECO:0000313" key="7">
    <source>
        <dbReference type="Proteomes" id="UP000005627"/>
    </source>
</evidence>
<keyword evidence="4" id="KW-0687">Ribonucleoprotein</keyword>
<dbReference type="SMART" id="SM00916">
    <property type="entry name" value="L51_S25_CI-B8"/>
    <property type="match status" value="1"/>
</dbReference>
<evidence type="ECO:0000313" key="6">
    <source>
        <dbReference type="EMBL" id="CCE91261.1"/>
    </source>
</evidence>
<dbReference type="PANTHER" id="PTHR13274:SF2">
    <property type="entry name" value="SMALL RIBOSOMAL SUBUNIT PROTEIN MS25"/>
    <property type="match status" value="1"/>
</dbReference>
<dbReference type="InterPro" id="IPR040049">
    <property type="entry name" value="Ribosomal_mS25/mL61"/>
</dbReference>
<sequence length="131" mass="15165">MSSVAKQLKYLNRISFTTKEAQILINPSKYAGIKLTFQAQNHNGHMGARKFWRQYLPTLQFYNPGLKIDVVRIDNKDTKRAGVPCILEIVSKEDKVLDQIDMKNKKDDTIMNDLLQRLDFEPIPEESLIKV</sequence>